<dbReference type="Pfam" id="PF13723">
    <property type="entry name" value="Ketoacyl-synt_2"/>
    <property type="match status" value="1"/>
</dbReference>
<name>A0AAU9QKF8_9VIBR</name>
<dbReference type="EMBL" id="CAKMUD010000074">
    <property type="protein sequence ID" value="CAH1589609.1"/>
    <property type="molecule type" value="Genomic_DNA"/>
</dbReference>
<evidence type="ECO:0000313" key="2">
    <source>
        <dbReference type="EMBL" id="CAH1589609.1"/>
    </source>
</evidence>
<feature type="domain" description="Beta-ketoacyl synthase-like N-terminal" evidence="1">
    <location>
        <begin position="28"/>
        <end position="243"/>
    </location>
</feature>
<evidence type="ECO:0000313" key="3">
    <source>
        <dbReference type="Proteomes" id="UP001295462"/>
    </source>
</evidence>
<evidence type="ECO:0000259" key="1">
    <source>
        <dbReference type="Pfam" id="PF13723"/>
    </source>
</evidence>
<comment type="caution">
    <text evidence="2">The sequence shown here is derived from an EMBL/GenBank/DDBJ whole genome shotgun (WGS) entry which is preliminary data.</text>
</comment>
<organism evidence="2 3">
    <name type="scientific">Vibrio jasicida</name>
    <dbReference type="NCBI Taxonomy" id="766224"/>
    <lineage>
        <taxon>Bacteria</taxon>
        <taxon>Pseudomonadati</taxon>
        <taxon>Pseudomonadota</taxon>
        <taxon>Gammaproteobacteria</taxon>
        <taxon>Vibrionales</taxon>
        <taxon>Vibrionaceae</taxon>
        <taxon>Vibrio</taxon>
    </lineage>
</organism>
<protein>
    <submittedName>
        <fullName evidence="2">3-oxoacyl-(Acyl-carrier-protein) synthase</fullName>
    </submittedName>
</protein>
<dbReference type="AlphaFoldDB" id="A0AAU9QKF8"/>
<dbReference type="InterPro" id="IPR014030">
    <property type="entry name" value="Ketoacyl_synth_N"/>
</dbReference>
<accession>A0AAU9QKF8</accession>
<dbReference type="RefSeq" id="WP_409588915.1">
    <property type="nucleotide sequence ID" value="NZ_CAKMTZ010000072.1"/>
</dbReference>
<proteinExistence type="predicted"/>
<reference evidence="2" key="1">
    <citation type="submission" date="2022-01" db="EMBL/GenBank/DDBJ databases">
        <authorList>
            <person name="Lagorce A."/>
        </authorList>
    </citation>
    <scope>NUCLEOTIDE SEQUENCE</scope>
    <source>
        <strain evidence="2">Th15_F1_A12</strain>
    </source>
</reference>
<gene>
    <name evidence="2" type="ORF">THF1A12_210066</name>
</gene>
<sequence>MPNSKIKISFNIDALSANSLGLNQPEEWEQWASDCIWPEEGKLHVADIPPMMRRRMSALSKLAVQTAIGLLKQYDVDYLVFASRHGELHRSAALIEDILQGEEASPMAFSQSVHNTAAGLATIATKQPIPLTSIAASENTFQSALIEAWLFLAENPDKKVLFIDFDEPLPDAYSEFETQQYQGYAVGMVLSAGDDFKIEQVATEKSGHTSQPCPLPQGLAFLKHYLCEDPSWLIHSPQQAWEWHRR</sequence>
<dbReference type="Proteomes" id="UP001295462">
    <property type="component" value="Unassembled WGS sequence"/>
</dbReference>